<evidence type="ECO:0000259" key="3">
    <source>
        <dbReference type="Pfam" id="PF13458"/>
    </source>
</evidence>
<dbReference type="InterPro" id="IPR028082">
    <property type="entry name" value="Peripla_BP_I"/>
</dbReference>
<name>A0A839SF95_9SPHI</name>
<dbReference type="AlphaFoldDB" id="A0A839SF95"/>
<comment type="caution">
    <text evidence="4">The sequence shown here is derived from an EMBL/GenBank/DDBJ whole genome shotgun (WGS) entry which is preliminary data.</text>
</comment>
<dbReference type="EMBL" id="JACHWX010000007">
    <property type="protein sequence ID" value="MBB3056238.1"/>
    <property type="molecule type" value="Genomic_DNA"/>
</dbReference>
<keyword evidence="2" id="KW-0732">Signal</keyword>
<reference evidence="4" key="1">
    <citation type="submission" date="2020-08" db="EMBL/GenBank/DDBJ databases">
        <title>Genomic Encyclopedia of Type Strains, Phase III (KMG-III): the genomes of soil and plant-associated and newly described type strains.</title>
        <authorList>
            <person name="Whitman W."/>
        </authorList>
    </citation>
    <scope>NUCLEOTIDE SEQUENCE [LARGE SCALE GENOMIC DNA]</scope>
    <source>
        <strain evidence="4">CECT 8628</strain>
    </source>
</reference>
<accession>A0A839SF95</accession>
<protein>
    <recommendedName>
        <fullName evidence="3">Leucine-binding protein domain-containing protein</fullName>
    </recommendedName>
</protein>
<dbReference type="RefSeq" id="WP_183476010.1">
    <property type="nucleotide sequence ID" value="NZ_JACHWX010000007.1"/>
</dbReference>
<dbReference type="PANTHER" id="PTHR30483">
    <property type="entry name" value="LEUCINE-SPECIFIC-BINDING PROTEIN"/>
    <property type="match status" value="1"/>
</dbReference>
<dbReference type="Pfam" id="PF13458">
    <property type="entry name" value="Peripla_BP_6"/>
    <property type="match status" value="1"/>
</dbReference>
<gene>
    <name evidence="4" type="ORF">FHS11_002661</name>
</gene>
<evidence type="ECO:0000256" key="1">
    <source>
        <dbReference type="ARBA" id="ARBA00010062"/>
    </source>
</evidence>
<dbReference type="InterPro" id="IPR051010">
    <property type="entry name" value="BCAA_transport"/>
</dbReference>
<dbReference type="Gene3D" id="3.40.50.2300">
    <property type="match status" value="2"/>
</dbReference>
<evidence type="ECO:0000313" key="5">
    <source>
        <dbReference type="Proteomes" id="UP000539265"/>
    </source>
</evidence>
<organism evidence="4 5">
    <name type="scientific">Mucilaginibacter gotjawali</name>
    <dbReference type="NCBI Taxonomy" id="1550579"/>
    <lineage>
        <taxon>Bacteria</taxon>
        <taxon>Pseudomonadati</taxon>
        <taxon>Bacteroidota</taxon>
        <taxon>Sphingobacteriia</taxon>
        <taxon>Sphingobacteriales</taxon>
        <taxon>Sphingobacteriaceae</taxon>
        <taxon>Mucilaginibacter</taxon>
    </lineage>
</organism>
<dbReference type="Proteomes" id="UP000539265">
    <property type="component" value="Unassembled WGS sequence"/>
</dbReference>
<dbReference type="InterPro" id="IPR028081">
    <property type="entry name" value="Leu-bd"/>
</dbReference>
<evidence type="ECO:0000313" key="4">
    <source>
        <dbReference type="EMBL" id="MBB3056238.1"/>
    </source>
</evidence>
<feature type="domain" description="Leucine-binding protein" evidence="3">
    <location>
        <begin position="4"/>
        <end position="337"/>
    </location>
</feature>
<sequence>MRKLRIGFLYPYSGVFPRLKNDFRQGFELAVKKALPSLEIDTVAEFINLGDFKIVEQSLNKLINFDEVDLIIGVVGTKVILNAHEIYEKYKVPVILNNLGGYVPTHSFRSPYLFYNSLDLWKSEWAMGKWSQKRFGGFPALSMSIYESGYNMHECYRLGASISGAPFLKMDITKNMSGEADTFPLINALMKHAPGHAHVLLSGREGTQFLDYYKKTSLLSGIPVSVNPFMIDECLEISDRDAQSIYSAATWSCLLENPANRSFVDAYEQAYSRQPNVYSMLAFETGLIVCEALKGFENDNYSGERMAKQLGKADAEGPRGKINVSTMPVNADQPVYIRKSFYDHKAGLIKNEIIDSDPGISWQEPDVLNAAYQNTSGWENPYLCV</sequence>
<proteinExistence type="inferred from homology"/>
<comment type="similarity">
    <text evidence="1">Belongs to the leucine-binding protein family.</text>
</comment>
<dbReference type="SUPFAM" id="SSF53822">
    <property type="entry name" value="Periplasmic binding protein-like I"/>
    <property type="match status" value="1"/>
</dbReference>
<evidence type="ECO:0000256" key="2">
    <source>
        <dbReference type="ARBA" id="ARBA00022729"/>
    </source>
</evidence>
<keyword evidence="5" id="KW-1185">Reference proteome</keyword>
<dbReference type="PANTHER" id="PTHR30483:SF6">
    <property type="entry name" value="PERIPLASMIC BINDING PROTEIN OF ABC TRANSPORTER FOR NATURAL AMINO ACIDS"/>
    <property type="match status" value="1"/>
</dbReference>